<sequence>MYIYIYFIMLIRCLSSVNKHNCKDNQSKY</sequence>
<name>A0A6C0ED02_9ZZZZ</name>
<proteinExistence type="predicted"/>
<organism evidence="1">
    <name type="scientific">viral metagenome</name>
    <dbReference type="NCBI Taxonomy" id="1070528"/>
    <lineage>
        <taxon>unclassified sequences</taxon>
        <taxon>metagenomes</taxon>
        <taxon>organismal metagenomes</taxon>
    </lineage>
</organism>
<accession>A0A6C0ED02</accession>
<evidence type="ECO:0000313" key="1">
    <source>
        <dbReference type="EMBL" id="QHT27047.1"/>
    </source>
</evidence>
<protein>
    <submittedName>
        <fullName evidence="1">Uncharacterized protein</fullName>
    </submittedName>
</protein>
<dbReference type="EMBL" id="MN739808">
    <property type="protein sequence ID" value="QHT27047.1"/>
    <property type="molecule type" value="Genomic_DNA"/>
</dbReference>
<reference evidence="1" key="1">
    <citation type="journal article" date="2020" name="Nature">
        <title>Giant virus diversity and host interactions through global metagenomics.</title>
        <authorList>
            <person name="Schulz F."/>
            <person name="Roux S."/>
            <person name="Paez-Espino D."/>
            <person name="Jungbluth S."/>
            <person name="Walsh D.A."/>
            <person name="Denef V.J."/>
            <person name="McMahon K.D."/>
            <person name="Konstantinidis K.T."/>
            <person name="Eloe-Fadrosh E.A."/>
            <person name="Kyrpides N.C."/>
            <person name="Woyke T."/>
        </authorList>
    </citation>
    <scope>NUCLEOTIDE SEQUENCE</scope>
    <source>
        <strain evidence="1">GVMAG-M-3300023179-2</strain>
    </source>
</reference>
<dbReference type="AlphaFoldDB" id="A0A6C0ED02"/>